<feature type="chain" id="PRO_5013934920" evidence="2">
    <location>
        <begin position="23"/>
        <end position="192"/>
    </location>
</feature>
<protein>
    <submittedName>
        <fullName evidence="4">Calcium-binding protein</fullName>
    </submittedName>
</protein>
<organism evidence="4 5">
    <name type="scientific">Rhodopirellula bahusiensis</name>
    <dbReference type="NCBI Taxonomy" id="2014065"/>
    <lineage>
        <taxon>Bacteria</taxon>
        <taxon>Pseudomonadati</taxon>
        <taxon>Planctomycetota</taxon>
        <taxon>Planctomycetia</taxon>
        <taxon>Pirellulales</taxon>
        <taxon>Pirellulaceae</taxon>
        <taxon>Rhodopirellula</taxon>
    </lineage>
</organism>
<name>A0A2G1VY16_9BACT</name>
<dbReference type="GeneID" id="90612046"/>
<feature type="compositionally biased region" description="Low complexity" evidence="1">
    <location>
        <begin position="182"/>
        <end position="192"/>
    </location>
</feature>
<dbReference type="InterPro" id="IPR002048">
    <property type="entry name" value="EF_hand_dom"/>
</dbReference>
<dbReference type="OrthoDB" id="290555at2"/>
<feature type="region of interest" description="Disordered" evidence="1">
    <location>
        <begin position="154"/>
        <end position="192"/>
    </location>
</feature>
<sequence>MNRTLQCIVLAGIILLPNLLAAQPPGRGGQGGMNGRGGPPPEMIYQLFTTADTNNDGSVTKSELMAVMQNQSRGNQLGRGGPPPMNGNYGPGNLGPGNPGGEQPPQREPGGQHGPPPQPGQVLPEPIAQSLNLNERQSRQLAALQAEVDRRLAAILTDEQEDQLQNARPPQGPNPMEVGGEPRPNQRPQRPQ</sequence>
<dbReference type="SUPFAM" id="SSF47473">
    <property type="entry name" value="EF-hand"/>
    <property type="match status" value="1"/>
</dbReference>
<feature type="region of interest" description="Disordered" evidence="1">
    <location>
        <begin position="72"/>
        <end position="124"/>
    </location>
</feature>
<keyword evidence="5" id="KW-1185">Reference proteome</keyword>
<dbReference type="GO" id="GO:0005509">
    <property type="term" value="F:calcium ion binding"/>
    <property type="evidence" value="ECO:0007669"/>
    <property type="project" value="InterPro"/>
</dbReference>
<keyword evidence="2" id="KW-0732">Signal</keyword>
<dbReference type="Proteomes" id="UP000225740">
    <property type="component" value="Unassembled WGS sequence"/>
</dbReference>
<reference evidence="4 5" key="1">
    <citation type="submission" date="2017-06" db="EMBL/GenBank/DDBJ databases">
        <title>Description of Rhodopirellula bahusiensis sp. nov.</title>
        <authorList>
            <person name="Kizina J."/>
            <person name="Harder J."/>
        </authorList>
    </citation>
    <scope>NUCLEOTIDE SEQUENCE [LARGE SCALE GENOMIC DNA]</scope>
    <source>
        <strain evidence="4 5">SWK21</strain>
    </source>
</reference>
<comment type="caution">
    <text evidence="4">The sequence shown here is derived from an EMBL/GenBank/DDBJ whole genome shotgun (WGS) entry which is preliminary data.</text>
</comment>
<dbReference type="AlphaFoldDB" id="A0A2G1VY16"/>
<dbReference type="InterPro" id="IPR018247">
    <property type="entry name" value="EF_Hand_1_Ca_BS"/>
</dbReference>
<dbReference type="Gene3D" id="1.10.238.10">
    <property type="entry name" value="EF-hand"/>
    <property type="match status" value="1"/>
</dbReference>
<gene>
    <name evidence="4" type="ORF">CEE69_29900</name>
</gene>
<dbReference type="InterPro" id="IPR011992">
    <property type="entry name" value="EF-hand-dom_pair"/>
</dbReference>
<evidence type="ECO:0000313" key="5">
    <source>
        <dbReference type="Proteomes" id="UP000225740"/>
    </source>
</evidence>
<dbReference type="PROSITE" id="PS00018">
    <property type="entry name" value="EF_HAND_1"/>
    <property type="match status" value="1"/>
</dbReference>
<dbReference type="EMBL" id="NIZW01000043">
    <property type="protein sequence ID" value="PHQ31657.1"/>
    <property type="molecule type" value="Genomic_DNA"/>
</dbReference>
<dbReference type="PROSITE" id="PS50222">
    <property type="entry name" value="EF_HAND_2"/>
    <property type="match status" value="1"/>
</dbReference>
<accession>A0A2G1VY16</accession>
<evidence type="ECO:0000259" key="3">
    <source>
        <dbReference type="PROSITE" id="PS50222"/>
    </source>
</evidence>
<proteinExistence type="predicted"/>
<evidence type="ECO:0000256" key="2">
    <source>
        <dbReference type="SAM" id="SignalP"/>
    </source>
</evidence>
<feature type="domain" description="EF-hand" evidence="3">
    <location>
        <begin position="39"/>
        <end position="74"/>
    </location>
</feature>
<feature type="signal peptide" evidence="2">
    <location>
        <begin position="1"/>
        <end position="22"/>
    </location>
</feature>
<evidence type="ECO:0000313" key="4">
    <source>
        <dbReference type="EMBL" id="PHQ31657.1"/>
    </source>
</evidence>
<evidence type="ECO:0000256" key="1">
    <source>
        <dbReference type="SAM" id="MobiDB-lite"/>
    </source>
</evidence>
<feature type="compositionally biased region" description="Gly residues" evidence="1">
    <location>
        <begin position="89"/>
        <end position="100"/>
    </location>
</feature>
<dbReference type="RefSeq" id="WP_099264225.1">
    <property type="nucleotide sequence ID" value="NZ_NIZW01000043.1"/>
</dbReference>